<proteinExistence type="predicted"/>
<dbReference type="EMBL" id="CP003382">
    <property type="protein sequence ID" value="AFZ67558.1"/>
    <property type="molecule type" value="Genomic_DNA"/>
</dbReference>
<dbReference type="STRING" id="937777.Deipe_2062"/>
<gene>
    <name evidence="1" type="ordered locus">Deipe_2062</name>
</gene>
<name>L0A0Y3_DEIPD</name>
<dbReference type="KEGG" id="dpd:Deipe_2062"/>
<evidence type="ECO:0000313" key="1">
    <source>
        <dbReference type="EMBL" id="AFZ67558.1"/>
    </source>
</evidence>
<keyword evidence="2" id="KW-1185">Reference proteome</keyword>
<dbReference type="AlphaFoldDB" id="L0A0Y3"/>
<reference evidence="2" key="1">
    <citation type="submission" date="2012-03" db="EMBL/GenBank/DDBJ databases">
        <title>Complete sequence of chromosome of Deinococcus peraridilitoris DSM 19664.</title>
        <authorList>
            <person name="Lucas S."/>
            <person name="Copeland A."/>
            <person name="Lapidus A."/>
            <person name="Glavina del Rio T."/>
            <person name="Dalin E."/>
            <person name="Tice H."/>
            <person name="Bruce D."/>
            <person name="Goodwin L."/>
            <person name="Pitluck S."/>
            <person name="Peters L."/>
            <person name="Mikhailova N."/>
            <person name="Lu M."/>
            <person name="Kyrpides N."/>
            <person name="Mavromatis K."/>
            <person name="Ivanova N."/>
            <person name="Brettin T."/>
            <person name="Detter J.C."/>
            <person name="Han C."/>
            <person name="Larimer F."/>
            <person name="Land M."/>
            <person name="Hauser L."/>
            <person name="Markowitz V."/>
            <person name="Cheng J.-F."/>
            <person name="Hugenholtz P."/>
            <person name="Woyke T."/>
            <person name="Wu D."/>
            <person name="Pukall R."/>
            <person name="Steenblock K."/>
            <person name="Brambilla E."/>
            <person name="Klenk H.-P."/>
            <person name="Eisen J.A."/>
        </authorList>
    </citation>
    <scope>NUCLEOTIDE SEQUENCE [LARGE SCALE GENOMIC DNA]</scope>
    <source>
        <strain evidence="2">DSM 19664 / LMG 22246 / CIP 109416 / KR-200</strain>
    </source>
</reference>
<protein>
    <submittedName>
        <fullName evidence="1">Uncharacterized protein</fullName>
    </submittedName>
</protein>
<dbReference type="Proteomes" id="UP000010467">
    <property type="component" value="Chromosome"/>
</dbReference>
<dbReference type="PATRIC" id="fig|937777.3.peg.2072"/>
<dbReference type="HOGENOM" id="CLU_1583795_0_0_0"/>
<sequence length="168" mass="18565">MAPQPTVPSNTYDLLWRALVIQTMTRVSNGEGYPITRPNATYGTPGESRGFPQWEVINLYVTHPARQGSLLLTCGCRYDLTRVRYSAALSHLTQQERTLIALHQQGIVGDNAAFEAYEALLHSLGLDIEVLSVSEYTPRAQPGILEAECVPVSELITHSAKRTKVKLS</sequence>
<accession>L0A0Y3</accession>
<organism evidence="1 2">
    <name type="scientific">Deinococcus peraridilitoris (strain DSM 19664 / LMG 22246 / CIP 109416 / KR-200)</name>
    <dbReference type="NCBI Taxonomy" id="937777"/>
    <lineage>
        <taxon>Bacteria</taxon>
        <taxon>Thermotogati</taxon>
        <taxon>Deinococcota</taxon>
        <taxon>Deinococci</taxon>
        <taxon>Deinococcales</taxon>
        <taxon>Deinococcaceae</taxon>
        <taxon>Deinococcus</taxon>
    </lineage>
</organism>
<evidence type="ECO:0000313" key="2">
    <source>
        <dbReference type="Proteomes" id="UP000010467"/>
    </source>
</evidence>